<reference evidence="2 3" key="1">
    <citation type="submission" date="2016-09" db="EMBL/GenBank/DDBJ databases">
        <title>Extensive genetic diversity and differential bi-allelic expression allows diatom success in the polar Southern Ocean.</title>
        <authorList>
            <consortium name="DOE Joint Genome Institute"/>
            <person name="Mock T."/>
            <person name="Otillar R.P."/>
            <person name="Strauss J."/>
            <person name="Dupont C."/>
            <person name="Frickenhaus S."/>
            <person name="Maumus F."/>
            <person name="Mcmullan M."/>
            <person name="Sanges R."/>
            <person name="Schmutz J."/>
            <person name="Toseland A."/>
            <person name="Valas R."/>
            <person name="Veluchamy A."/>
            <person name="Ward B.J."/>
            <person name="Allen A."/>
            <person name="Barry K."/>
            <person name="Falciatore A."/>
            <person name="Ferrante M."/>
            <person name="Fortunato A.E."/>
            <person name="Gloeckner G."/>
            <person name="Gruber A."/>
            <person name="Hipkin R."/>
            <person name="Janech M."/>
            <person name="Kroth P."/>
            <person name="Leese F."/>
            <person name="Lindquist E."/>
            <person name="Lyon B.R."/>
            <person name="Martin J."/>
            <person name="Mayer C."/>
            <person name="Parker M."/>
            <person name="Quesneville H."/>
            <person name="Raymond J."/>
            <person name="Uhlig C."/>
            <person name="Valentin K.U."/>
            <person name="Worden A.Z."/>
            <person name="Armbrust E.V."/>
            <person name="Bowler C."/>
            <person name="Green B."/>
            <person name="Moulton V."/>
            <person name="Van Oosterhout C."/>
            <person name="Grigoriev I."/>
        </authorList>
    </citation>
    <scope>NUCLEOTIDE SEQUENCE [LARGE SCALE GENOMIC DNA]</scope>
    <source>
        <strain evidence="2 3">CCMP1102</strain>
    </source>
</reference>
<sequence>MVEDAVATITELAVILEFWFSMTLAPAVILSRDKKVIKQLMDAIESMGDDVHCIRNINTQTYKMVKSLYDPKNIPNLRDDILKVDRGALVAVELDCPTEDSQLCSREMIEDSPSMTAFSTTKSALHKSGLLFAIHVEGEATPEIMSRVSFVL</sequence>
<keyword evidence="1" id="KW-0472">Membrane</keyword>
<dbReference type="Proteomes" id="UP000095751">
    <property type="component" value="Unassembled WGS sequence"/>
</dbReference>
<keyword evidence="3" id="KW-1185">Reference proteome</keyword>
<keyword evidence="1" id="KW-1133">Transmembrane helix</keyword>
<evidence type="ECO:0000256" key="1">
    <source>
        <dbReference type="SAM" id="Phobius"/>
    </source>
</evidence>
<organism evidence="2 3">
    <name type="scientific">Fragilariopsis cylindrus CCMP1102</name>
    <dbReference type="NCBI Taxonomy" id="635003"/>
    <lineage>
        <taxon>Eukaryota</taxon>
        <taxon>Sar</taxon>
        <taxon>Stramenopiles</taxon>
        <taxon>Ochrophyta</taxon>
        <taxon>Bacillariophyta</taxon>
        <taxon>Bacillariophyceae</taxon>
        <taxon>Bacillariophycidae</taxon>
        <taxon>Bacillariales</taxon>
        <taxon>Bacillariaceae</taxon>
        <taxon>Fragilariopsis</taxon>
    </lineage>
</organism>
<evidence type="ECO:0000313" key="2">
    <source>
        <dbReference type="EMBL" id="OEU08434.1"/>
    </source>
</evidence>
<dbReference type="KEGG" id="fcy:FRACYDRAFT_271686"/>
<keyword evidence="1" id="KW-0812">Transmembrane</keyword>
<dbReference type="InParanoid" id="A0A1E7ERL1"/>
<proteinExistence type="predicted"/>
<name>A0A1E7ERL1_9STRA</name>
<dbReference type="OrthoDB" id="46631at2759"/>
<gene>
    <name evidence="2" type="ORF">FRACYDRAFT_271686</name>
</gene>
<feature type="transmembrane region" description="Helical" evidence="1">
    <location>
        <begin position="12"/>
        <end position="31"/>
    </location>
</feature>
<evidence type="ECO:0000313" key="3">
    <source>
        <dbReference type="Proteomes" id="UP000095751"/>
    </source>
</evidence>
<protein>
    <submittedName>
        <fullName evidence="2">Uncharacterized protein</fullName>
    </submittedName>
</protein>
<dbReference type="AlphaFoldDB" id="A0A1E7ERL1"/>
<accession>A0A1E7ERL1</accession>
<dbReference type="EMBL" id="KV784380">
    <property type="protein sequence ID" value="OEU08434.1"/>
    <property type="molecule type" value="Genomic_DNA"/>
</dbReference>